<protein>
    <submittedName>
        <fullName evidence="2">Glutathione S-transferase class-mu 28 kDa isozyme</fullName>
    </submittedName>
</protein>
<dbReference type="AlphaFoldDB" id="D3PIR5"/>
<dbReference type="PROSITE" id="PS50404">
    <property type="entry name" value="GST_NTER"/>
    <property type="match status" value="1"/>
</dbReference>
<organism evidence="2">
    <name type="scientific">Lepeophtheirus salmonis</name>
    <name type="common">Salmon louse</name>
    <name type="synonym">Caligus salmonis</name>
    <dbReference type="NCBI Taxonomy" id="72036"/>
    <lineage>
        <taxon>Eukaryota</taxon>
        <taxon>Metazoa</taxon>
        <taxon>Ecdysozoa</taxon>
        <taxon>Arthropoda</taxon>
        <taxon>Crustacea</taxon>
        <taxon>Multicrustacea</taxon>
        <taxon>Hexanauplia</taxon>
        <taxon>Copepoda</taxon>
        <taxon>Siphonostomatoida</taxon>
        <taxon>Caligidae</taxon>
        <taxon>Lepeophtheirus</taxon>
    </lineage>
</organism>
<dbReference type="EMBL" id="BT121521">
    <property type="protein sequence ID" value="ADD38451.1"/>
    <property type="molecule type" value="mRNA"/>
</dbReference>
<evidence type="ECO:0000313" key="2">
    <source>
        <dbReference type="EMBL" id="ADD38451.1"/>
    </source>
</evidence>
<dbReference type="GO" id="GO:0016740">
    <property type="term" value="F:transferase activity"/>
    <property type="evidence" value="ECO:0007669"/>
    <property type="project" value="UniProtKB-KW"/>
</dbReference>
<evidence type="ECO:0000259" key="1">
    <source>
        <dbReference type="PROSITE" id="PS50404"/>
    </source>
</evidence>
<dbReference type="Gene3D" id="3.40.30.10">
    <property type="entry name" value="Glutaredoxin"/>
    <property type="match status" value="1"/>
</dbReference>
<feature type="domain" description="GST N-terminal" evidence="1">
    <location>
        <begin position="1"/>
        <end position="71"/>
    </location>
</feature>
<dbReference type="Gene3D" id="1.20.1050.10">
    <property type="match status" value="1"/>
</dbReference>
<gene>
    <name evidence="2" type="primary">GST28</name>
</gene>
<reference evidence="2" key="1">
    <citation type="submission" date="2010-03" db="EMBL/GenBank/DDBJ databases">
        <title>Atlantic Lepeophtheirus salmonis ESTs and full-length cDNAs.</title>
        <authorList>
            <person name="Yasuike M."/>
            <person name="von Schalburg K."/>
            <person name="Cooper G."/>
            <person name="Leong J."/>
            <person name="Nilsen F."/>
            <person name="Jones S.R.M."/>
            <person name="Koop B.F."/>
        </authorList>
    </citation>
    <scope>NUCLEOTIDE SEQUENCE</scope>
    <source>
        <strain evidence="2">Atlantic form</strain>
        <tissue evidence="2">Mixed tissue</tissue>
    </source>
</reference>
<proteinExistence type="evidence at transcript level"/>
<accession>D3PIR5</accession>
<dbReference type="InterPro" id="IPR004045">
    <property type="entry name" value="Glutathione_S-Trfase_N"/>
</dbReference>
<sequence>MAELIRKILVHTEAKWENEFISIEDWRSGLKEQTKSKHLPLLEVDSSCGKKILQESDAIISLLGAASGLMPTEMCPMYRVRVFMGIYRDIVMQGKSFFCQTDQEKKLD</sequence>
<name>D3PIR5_LEPSM</name>
<keyword evidence="2" id="KW-0808">Transferase</keyword>